<dbReference type="PROSITE" id="PS50113">
    <property type="entry name" value="PAC"/>
    <property type="match status" value="1"/>
</dbReference>
<feature type="domain" description="Histidine kinase" evidence="8">
    <location>
        <begin position="738"/>
        <end position="958"/>
    </location>
</feature>
<evidence type="ECO:0000256" key="1">
    <source>
        <dbReference type="ARBA" id="ARBA00000085"/>
    </source>
</evidence>
<dbReference type="Pfam" id="PF13426">
    <property type="entry name" value="PAS_9"/>
    <property type="match status" value="1"/>
</dbReference>
<dbReference type="SUPFAM" id="SSF55874">
    <property type="entry name" value="ATPase domain of HSP90 chaperone/DNA topoisomerase II/histidine kinase"/>
    <property type="match status" value="1"/>
</dbReference>
<dbReference type="CDD" id="cd00130">
    <property type="entry name" value="PAS"/>
    <property type="match status" value="2"/>
</dbReference>
<dbReference type="PANTHER" id="PTHR43711">
    <property type="entry name" value="TWO-COMPONENT HISTIDINE KINASE"/>
    <property type="match status" value="1"/>
</dbReference>
<feature type="transmembrane region" description="Helical" evidence="7">
    <location>
        <begin position="30"/>
        <end position="49"/>
    </location>
</feature>
<evidence type="ECO:0000313" key="12">
    <source>
        <dbReference type="Proteomes" id="UP001548590"/>
    </source>
</evidence>
<reference evidence="11 12" key="1">
    <citation type="submission" date="2024-07" db="EMBL/GenBank/DDBJ databases">
        <title>Uliginosibacterium paludis KCTC:42655.</title>
        <authorList>
            <person name="Kim M.K."/>
        </authorList>
    </citation>
    <scope>NUCLEOTIDE SEQUENCE [LARGE SCALE GENOMIC DNA]</scope>
    <source>
        <strain evidence="11 12">KCTC 42655</strain>
    </source>
</reference>
<evidence type="ECO:0000259" key="10">
    <source>
        <dbReference type="PROSITE" id="PS50113"/>
    </source>
</evidence>
<keyword evidence="7" id="KW-0472">Membrane</keyword>
<dbReference type="InterPro" id="IPR050736">
    <property type="entry name" value="Sensor_HK_Regulatory"/>
</dbReference>
<dbReference type="SUPFAM" id="SSF55785">
    <property type="entry name" value="PYP-like sensor domain (PAS domain)"/>
    <property type="match status" value="3"/>
</dbReference>
<dbReference type="InterPro" id="IPR003661">
    <property type="entry name" value="HisK_dim/P_dom"/>
</dbReference>
<accession>A0ABV2CVE3</accession>
<feature type="transmembrane region" description="Helical" evidence="7">
    <location>
        <begin position="308"/>
        <end position="326"/>
    </location>
</feature>
<dbReference type="EC" id="2.7.13.3" evidence="2"/>
<dbReference type="CDD" id="cd00075">
    <property type="entry name" value="HATPase"/>
    <property type="match status" value="1"/>
</dbReference>
<keyword evidence="7" id="KW-0812">Transmembrane</keyword>
<dbReference type="InterPro" id="IPR004358">
    <property type="entry name" value="Sig_transdc_His_kin-like_C"/>
</dbReference>
<dbReference type="InterPro" id="IPR000700">
    <property type="entry name" value="PAS-assoc_C"/>
</dbReference>
<dbReference type="InterPro" id="IPR000014">
    <property type="entry name" value="PAS"/>
</dbReference>
<dbReference type="SMART" id="SM00387">
    <property type="entry name" value="HATPase_c"/>
    <property type="match status" value="1"/>
</dbReference>
<dbReference type="SMART" id="SM00091">
    <property type="entry name" value="PAS"/>
    <property type="match status" value="3"/>
</dbReference>
<evidence type="ECO:0000256" key="6">
    <source>
        <dbReference type="ARBA" id="ARBA00023012"/>
    </source>
</evidence>
<dbReference type="Pfam" id="PF02518">
    <property type="entry name" value="HATPase_c"/>
    <property type="match status" value="1"/>
</dbReference>
<dbReference type="PANTHER" id="PTHR43711:SF26">
    <property type="entry name" value="SENSOR HISTIDINE KINASE RCSC"/>
    <property type="match status" value="1"/>
</dbReference>
<keyword evidence="6" id="KW-0902">Two-component regulatory system</keyword>
<name>A0ABV2CVE3_9RHOO</name>
<dbReference type="CDD" id="cd12915">
    <property type="entry name" value="PDC2_DGC_like"/>
    <property type="match status" value="1"/>
</dbReference>
<dbReference type="Gene3D" id="3.30.450.20">
    <property type="entry name" value="PAS domain"/>
    <property type="match status" value="5"/>
</dbReference>
<proteinExistence type="predicted"/>
<keyword evidence="5" id="KW-0418">Kinase</keyword>
<dbReference type="SMART" id="SM00388">
    <property type="entry name" value="HisKA"/>
    <property type="match status" value="1"/>
</dbReference>
<evidence type="ECO:0000256" key="3">
    <source>
        <dbReference type="ARBA" id="ARBA00022553"/>
    </source>
</evidence>
<evidence type="ECO:0000259" key="9">
    <source>
        <dbReference type="PROSITE" id="PS50112"/>
    </source>
</evidence>
<dbReference type="EMBL" id="JBEWLZ010000017">
    <property type="protein sequence ID" value="MET1491875.1"/>
    <property type="molecule type" value="Genomic_DNA"/>
</dbReference>
<dbReference type="SMART" id="SM00086">
    <property type="entry name" value="PAC"/>
    <property type="match status" value="3"/>
</dbReference>
<dbReference type="CDD" id="cd12914">
    <property type="entry name" value="PDC1_DGC_like"/>
    <property type="match status" value="1"/>
</dbReference>
<comment type="catalytic activity">
    <reaction evidence="1">
        <text>ATP + protein L-histidine = ADP + protein N-phospho-L-histidine.</text>
        <dbReference type="EC" id="2.7.13.3"/>
    </reaction>
</comment>
<evidence type="ECO:0000313" key="11">
    <source>
        <dbReference type="EMBL" id="MET1491875.1"/>
    </source>
</evidence>
<dbReference type="InterPro" id="IPR005467">
    <property type="entry name" value="His_kinase_dom"/>
</dbReference>
<dbReference type="PRINTS" id="PR00344">
    <property type="entry name" value="BCTRLSENSOR"/>
</dbReference>
<dbReference type="InterPro" id="IPR001610">
    <property type="entry name" value="PAC"/>
</dbReference>
<dbReference type="Proteomes" id="UP001548590">
    <property type="component" value="Unassembled WGS sequence"/>
</dbReference>
<keyword evidence="4" id="KW-0808">Transferase</keyword>
<gene>
    <name evidence="11" type="ORF">ABVT11_18695</name>
</gene>
<feature type="domain" description="PAC" evidence="10">
    <location>
        <begin position="545"/>
        <end position="596"/>
    </location>
</feature>
<comment type="caution">
    <text evidence="11">The sequence shown here is derived from an EMBL/GenBank/DDBJ whole genome shotgun (WGS) entry which is preliminary data.</text>
</comment>
<dbReference type="SUPFAM" id="SSF47384">
    <property type="entry name" value="Homodimeric domain of signal transducing histidine kinase"/>
    <property type="match status" value="1"/>
</dbReference>
<dbReference type="Gene3D" id="1.10.287.130">
    <property type="match status" value="1"/>
</dbReference>
<dbReference type="PROSITE" id="PS50112">
    <property type="entry name" value="PAS"/>
    <property type="match status" value="1"/>
</dbReference>
<keyword evidence="7" id="KW-1133">Transmembrane helix</keyword>
<dbReference type="Pfam" id="PF00512">
    <property type="entry name" value="HisKA"/>
    <property type="match status" value="1"/>
</dbReference>
<dbReference type="InterPro" id="IPR035965">
    <property type="entry name" value="PAS-like_dom_sf"/>
</dbReference>
<evidence type="ECO:0000256" key="2">
    <source>
        <dbReference type="ARBA" id="ARBA00012438"/>
    </source>
</evidence>
<dbReference type="PROSITE" id="PS50109">
    <property type="entry name" value="HIS_KIN"/>
    <property type="match status" value="1"/>
</dbReference>
<feature type="domain" description="PAS" evidence="9">
    <location>
        <begin position="597"/>
        <end position="643"/>
    </location>
</feature>
<dbReference type="InterPro" id="IPR036890">
    <property type="entry name" value="HATPase_C_sf"/>
</dbReference>
<organism evidence="11 12">
    <name type="scientific">Uliginosibacterium paludis</name>
    <dbReference type="NCBI Taxonomy" id="1615952"/>
    <lineage>
        <taxon>Bacteria</taxon>
        <taxon>Pseudomonadati</taxon>
        <taxon>Pseudomonadota</taxon>
        <taxon>Betaproteobacteria</taxon>
        <taxon>Rhodocyclales</taxon>
        <taxon>Zoogloeaceae</taxon>
        <taxon>Uliginosibacterium</taxon>
    </lineage>
</organism>
<keyword evidence="12" id="KW-1185">Reference proteome</keyword>
<evidence type="ECO:0000256" key="4">
    <source>
        <dbReference type="ARBA" id="ARBA00022679"/>
    </source>
</evidence>
<evidence type="ECO:0000256" key="5">
    <source>
        <dbReference type="ARBA" id="ARBA00022777"/>
    </source>
</evidence>
<dbReference type="RefSeq" id="WP_345928085.1">
    <property type="nucleotide sequence ID" value="NZ_JBDIVF010000005.1"/>
</dbReference>
<dbReference type="NCBIfam" id="TIGR00229">
    <property type="entry name" value="sensory_box"/>
    <property type="match status" value="3"/>
</dbReference>
<keyword evidence="3" id="KW-0597">Phosphoprotein</keyword>
<evidence type="ECO:0000256" key="7">
    <source>
        <dbReference type="SAM" id="Phobius"/>
    </source>
</evidence>
<evidence type="ECO:0000259" key="8">
    <source>
        <dbReference type="PROSITE" id="PS50109"/>
    </source>
</evidence>
<dbReference type="Gene3D" id="3.30.565.10">
    <property type="entry name" value="Histidine kinase-like ATPase, C-terminal domain"/>
    <property type="match status" value="1"/>
</dbReference>
<protein>
    <recommendedName>
        <fullName evidence="2">histidine kinase</fullName>
        <ecNumber evidence="2">2.7.13.3</ecNumber>
    </recommendedName>
</protein>
<dbReference type="InterPro" id="IPR013656">
    <property type="entry name" value="PAS_4"/>
</dbReference>
<dbReference type="Pfam" id="PF08448">
    <property type="entry name" value="PAS_4"/>
    <property type="match status" value="2"/>
</dbReference>
<sequence>MHHHWFEHFFDGSSGPDTRPLLRKLRVGVLVFYAITIAIALLAVVWLSYADYRDTLRGTERQAMALARSLNEHATRSFVSVEQAMENVAENLVKDGGLDRLDEKWAHERLKAKVELTPQIRAIIAINAQGILRAHGLEYPTRQVDLSDRGYFEYHRDHDTTQLRVGEPVISRTDYKWLIPLTMRLKNPDGSFGGVMLSGVDPAYYLGFYESLNLDTGTSVQVMRNDGLLLINFPLDISRLGQNVMSAGQGPLFSGQATSAFFREHSPTSGDRFVAQLVNQGDVPLIVRVSLDSDTVLMRFKTDTRLRIATATLVLLMLSLMLYLLLRQIDRVDASESRLRLTQFAVDESPDMVLWCTNSGQLRYANRQVSKASGRSFADLVTLNLREIFDAPELAWTGLETLLGDKPAAGGIETCLHDAAGRHVPVELTIARIANEAETYYCVTARDISERKASQQELRQHRDHLQELVAERTAEVRAMLDANPLAIALVIGSHIQQINPAFETLFGYSREALQQLPESTLFPSVEARELVAGQVQAGLQRGGTFRGEAELRRRDGSIFWAVLFARALITDDPERGVVIIIEDVSAQRAAAQSLRQSEQLKRSVLDAMTDSFALIDRERRFVDVNQALSLQVGLHRSMLIGQTPESIWGEAQGQLLFPPLDETVPAASQQEVTLPVRSGERHPFQVSYGVIPDEYGTVAYRFAFFADISRQKQIASSLLDAKEAAEAASQAKSSFLANMSHELRTPMHAILSFSEMGLLKVRDGAAADFERYFEHIQKAGNRLLTLLNDLLDLSRLDADRMTYDSSVHSLQATVQAAINEVSSLTTARGIEIRLLSAETGLSLRYDQARLTQVLINLLSNAIRFSPEGGRIDIQLLTDGSLGNGKPAAGLSIRDMGPGIPPEDLRIIFDAFEQGSQPRSGGSGLGLAISQRIIRDHGGEISAANHPEGGALFTLLLPL</sequence>
<dbReference type="InterPro" id="IPR003594">
    <property type="entry name" value="HATPase_dom"/>
</dbReference>
<dbReference type="InterPro" id="IPR036097">
    <property type="entry name" value="HisK_dim/P_sf"/>
</dbReference>
<dbReference type="CDD" id="cd00082">
    <property type="entry name" value="HisKA"/>
    <property type="match status" value="1"/>
</dbReference>